<evidence type="ECO:0000256" key="1">
    <source>
        <dbReference type="ARBA" id="ARBA00004651"/>
    </source>
</evidence>
<accession>A0A4V3CX62</accession>
<dbReference type="InterPro" id="IPR010432">
    <property type="entry name" value="RDD"/>
</dbReference>
<evidence type="ECO:0000256" key="3">
    <source>
        <dbReference type="ARBA" id="ARBA00022692"/>
    </source>
</evidence>
<dbReference type="PIRSF" id="PIRSF021697">
    <property type="entry name" value="UCP021697"/>
    <property type="match status" value="1"/>
</dbReference>
<evidence type="ECO:0000256" key="5">
    <source>
        <dbReference type="ARBA" id="ARBA00023136"/>
    </source>
</evidence>
<dbReference type="InterPro" id="IPR051791">
    <property type="entry name" value="Pra-immunoreactive"/>
</dbReference>
<proteinExistence type="predicted"/>
<evidence type="ECO:0000313" key="9">
    <source>
        <dbReference type="Proteomes" id="UP000295444"/>
    </source>
</evidence>
<protein>
    <submittedName>
        <fullName evidence="8">Putative RDD family membrane protein YckC</fullName>
    </submittedName>
</protein>
<dbReference type="PANTHER" id="PTHR36115">
    <property type="entry name" value="PROLINE-RICH ANTIGEN HOMOLOG-RELATED"/>
    <property type="match status" value="1"/>
</dbReference>
<evidence type="ECO:0000256" key="6">
    <source>
        <dbReference type="SAM" id="Phobius"/>
    </source>
</evidence>
<dbReference type="Proteomes" id="UP000295444">
    <property type="component" value="Unassembled WGS sequence"/>
</dbReference>
<keyword evidence="4 6" id="KW-1133">Transmembrane helix</keyword>
<feature type="transmembrane region" description="Helical" evidence="6">
    <location>
        <begin position="59"/>
        <end position="81"/>
    </location>
</feature>
<dbReference type="InterPro" id="IPR016795">
    <property type="entry name" value="UCP021697"/>
</dbReference>
<keyword evidence="5 6" id="KW-0472">Membrane</keyword>
<name>A0A4V3CX62_LABRH</name>
<keyword evidence="2" id="KW-1003">Cell membrane</keyword>
<comment type="subcellular location">
    <subcellularLocation>
        <location evidence="1">Cell membrane</location>
        <topology evidence="1">Multi-pass membrane protein</topology>
    </subcellularLocation>
</comment>
<dbReference type="AlphaFoldDB" id="A0A4V3CX62"/>
<sequence>MSSDLAYPGQVSRWTGSWLSGPRAALEPGEDADAQQWRGQRLGLPESGPGSVAATGRRAFALLLDCVIGGLIAGLIVHANLNDSSAMLAQNTWGIGIVLAVRTVTIGFFGFSPGMAVLGIRVARLDGAALVGPVRALAHSVLTALIIPAVIWDLDNRGLHDRLLGTVVVTTR</sequence>
<evidence type="ECO:0000313" key="8">
    <source>
        <dbReference type="EMBL" id="TDP89058.1"/>
    </source>
</evidence>
<comment type="caution">
    <text evidence="8">The sequence shown here is derived from an EMBL/GenBank/DDBJ whole genome shotgun (WGS) entry which is preliminary data.</text>
</comment>
<evidence type="ECO:0000256" key="2">
    <source>
        <dbReference type="ARBA" id="ARBA00022475"/>
    </source>
</evidence>
<feature type="transmembrane region" description="Helical" evidence="6">
    <location>
        <begin position="136"/>
        <end position="154"/>
    </location>
</feature>
<organism evidence="8 9">
    <name type="scientific">Labedaea rhizosphaerae</name>
    <dbReference type="NCBI Taxonomy" id="598644"/>
    <lineage>
        <taxon>Bacteria</taxon>
        <taxon>Bacillati</taxon>
        <taxon>Actinomycetota</taxon>
        <taxon>Actinomycetes</taxon>
        <taxon>Pseudonocardiales</taxon>
        <taxon>Pseudonocardiaceae</taxon>
        <taxon>Labedaea</taxon>
    </lineage>
</organism>
<feature type="domain" description="RDD" evidence="7">
    <location>
        <begin position="53"/>
        <end position="164"/>
    </location>
</feature>
<dbReference type="GO" id="GO:0005886">
    <property type="term" value="C:plasma membrane"/>
    <property type="evidence" value="ECO:0007669"/>
    <property type="project" value="UniProtKB-SubCell"/>
</dbReference>
<feature type="transmembrane region" description="Helical" evidence="6">
    <location>
        <begin position="93"/>
        <end position="116"/>
    </location>
</feature>
<dbReference type="Pfam" id="PF06271">
    <property type="entry name" value="RDD"/>
    <property type="match status" value="1"/>
</dbReference>
<evidence type="ECO:0000259" key="7">
    <source>
        <dbReference type="Pfam" id="PF06271"/>
    </source>
</evidence>
<gene>
    <name evidence="8" type="ORF">EV186_1155</name>
</gene>
<keyword evidence="9" id="KW-1185">Reference proteome</keyword>
<keyword evidence="3 6" id="KW-0812">Transmembrane</keyword>
<dbReference type="PANTHER" id="PTHR36115:SF6">
    <property type="entry name" value="PROLINE-RICH ANTIGEN HOMOLOG"/>
    <property type="match status" value="1"/>
</dbReference>
<reference evidence="8 9" key="1">
    <citation type="submission" date="2019-03" db="EMBL/GenBank/DDBJ databases">
        <title>Genomic Encyclopedia of Type Strains, Phase IV (KMG-IV): sequencing the most valuable type-strain genomes for metagenomic binning, comparative biology and taxonomic classification.</title>
        <authorList>
            <person name="Goeker M."/>
        </authorList>
    </citation>
    <scope>NUCLEOTIDE SEQUENCE [LARGE SCALE GENOMIC DNA]</scope>
    <source>
        <strain evidence="8 9">DSM 45361</strain>
    </source>
</reference>
<dbReference type="EMBL" id="SNXZ01000015">
    <property type="protein sequence ID" value="TDP89058.1"/>
    <property type="molecule type" value="Genomic_DNA"/>
</dbReference>
<evidence type="ECO:0000256" key="4">
    <source>
        <dbReference type="ARBA" id="ARBA00022989"/>
    </source>
</evidence>